<dbReference type="STRING" id="2017.SAMN05444320_101534"/>
<feature type="domain" description="DUF6802" evidence="2">
    <location>
        <begin position="121"/>
        <end position="188"/>
    </location>
</feature>
<feature type="region of interest" description="Disordered" evidence="1">
    <location>
        <begin position="83"/>
        <end position="105"/>
    </location>
</feature>
<dbReference type="Pfam" id="PF20615">
    <property type="entry name" value="DUF6802"/>
    <property type="match status" value="2"/>
</dbReference>
<dbReference type="AlphaFoldDB" id="A0A1M4USY2"/>
<dbReference type="InterPro" id="IPR028994">
    <property type="entry name" value="Integrin_alpha_N"/>
</dbReference>
<gene>
    <name evidence="3" type="ORF">SAMN05444320_101534</name>
</gene>
<dbReference type="InterPro" id="IPR046543">
    <property type="entry name" value="DUF6802"/>
</dbReference>
<sequence length="247" mass="25581">MYIENDGGNGDLKITVDGEEYTAEANYDQDHDGVDDTAMVQTEDGFLAYTDTDHDGDADVLTKLDSRGKVIGQAKFDAHSGQWVDTTGKAGGGADHRETASRGGGEMLVETRDGERTVGPATEDLNQDGKADTAVVKDSDGDVILFTDTDGDGDADSATEIGKDGKVTIRQHQGHGDWKVVEQGHINKDGSYSKDSFVGEGGAEPAGDAAWSDAAWSDPASGAAAPATGAASGPSVVSIDPATGRWS</sequence>
<name>A0A1M4USY2_STRHI</name>
<feature type="region of interest" description="Disordered" evidence="1">
    <location>
        <begin position="191"/>
        <end position="247"/>
    </location>
</feature>
<proteinExistence type="predicted"/>
<organism evidence="3 4">
    <name type="scientific">Streptoalloteichus hindustanus</name>
    <dbReference type="NCBI Taxonomy" id="2017"/>
    <lineage>
        <taxon>Bacteria</taxon>
        <taxon>Bacillati</taxon>
        <taxon>Actinomycetota</taxon>
        <taxon>Actinomycetes</taxon>
        <taxon>Pseudonocardiales</taxon>
        <taxon>Pseudonocardiaceae</taxon>
        <taxon>Streptoalloteichus</taxon>
    </lineage>
</organism>
<evidence type="ECO:0000259" key="2">
    <source>
        <dbReference type="Pfam" id="PF20615"/>
    </source>
</evidence>
<reference evidence="3 4" key="1">
    <citation type="submission" date="2016-11" db="EMBL/GenBank/DDBJ databases">
        <authorList>
            <person name="Jaros S."/>
            <person name="Januszkiewicz K."/>
            <person name="Wedrychowicz H."/>
        </authorList>
    </citation>
    <scope>NUCLEOTIDE SEQUENCE [LARGE SCALE GENOMIC DNA]</scope>
    <source>
        <strain evidence="3 4">DSM 44523</strain>
    </source>
</reference>
<feature type="compositionally biased region" description="Low complexity" evidence="1">
    <location>
        <begin position="205"/>
        <end position="235"/>
    </location>
</feature>
<dbReference type="EMBL" id="FQVN01000001">
    <property type="protein sequence ID" value="SHE59804.1"/>
    <property type="molecule type" value="Genomic_DNA"/>
</dbReference>
<accession>A0A1M4USY2</accession>
<dbReference type="SUPFAM" id="SSF69318">
    <property type="entry name" value="Integrin alpha N-terminal domain"/>
    <property type="match status" value="1"/>
</dbReference>
<evidence type="ECO:0000256" key="1">
    <source>
        <dbReference type="SAM" id="MobiDB-lite"/>
    </source>
</evidence>
<evidence type="ECO:0000313" key="4">
    <source>
        <dbReference type="Proteomes" id="UP000184501"/>
    </source>
</evidence>
<feature type="domain" description="DUF6802" evidence="2">
    <location>
        <begin position="24"/>
        <end position="70"/>
    </location>
</feature>
<dbReference type="Proteomes" id="UP000184501">
    <property type="component" value="Unassembled WGS sequence"/>
</dbReference>
<keyword evidence="4" id="KW-1185">Reference proteome</keyword>
<dbReference type="RefSeq" id="WP_073479684.1">
    <property type="nucleotide sequence ID" value="NZ_FQVN01000001.1"/>
</dbReference>
<protein>
    <recommendedName>
        <fullName evidence="2">DUF6802 domain-containing protein</fullName>
    </recommendedName>
</protein>
<evidence type="ECO:0000313" key="3">
    <source>
        <dbReference type="EMBL" id="SHE59804.1"/>
    </source>
</evidence>